<dbReference type="EMBL" id="ABEU02000020">
    <property type="protein sequence ID" value="PNR33408.1"/>
    <property type="molecule type" value="Genomic_DNA"/>
</dbReference>
<evidence type="ECO:0000313" key="4">
    <source>
        <dbReference type="Proteomes" id="UP000006727"/>
    </source>
</evidence>
<reference evidence="2 4" key="2">
    <citation type="journal article" date="2018" name="Plant J.">
        <title>The Physcomitrella patens chromosome-scale assembly reveals moss genome structure and evolution.</title>
        <authorList>
            <person name="Lang D."/>
            <person name="Ullrich K.K."/>
            <person name="Murat F."/>
            <person name="Fuchs J."/>
            <person name="Jenkins J."/>
            <person name="Haas F.B."/>
            <person name="Piednoel M."/>
            <person name="Gundlach H."/>
            <person name="Van Bel M."/>
            <person name="Meyberg R."/>
            <person name="Vives C."/>
            <person name="Morata J."/>
            <person name="Symeonidi A."/>
            <person name="Hiss M."/>
            <person name="Muchero W."/>
            <person name="Kamisugi Y."/>
            <person name="Saleh O."/>
            <person name="Blanc G."/>
            <person name="Decker E.L."/>
            <person name="van Gessel N."/>
            <person name="Grimwood J."/>
            <person name="Hayes R.D."/>
            <person name="Graham S.W."/>
            <person name="Gunter L.E."/>
            <person name="McDaniel S.F."/>
            <person name="Hoernstein S.N.W."/>
            <person name="Larsson A."/>
            <person name="Li F.W."/>
            <person name="Perroud P.F."/>
            <person name="Phillips J."/>
            <person name="Ranjan P."/>
            <person name="Rokshar D.S."/>
            <person name="Rothfels C.J."/>
            <person name="Schneider L."/>
            <person name="Shu S."/>
            <person name="Stevenson D.W."/>
            <person name="Thummler F."/>
            <person name="Tillich M."/>
            <person name="Villarreal Aguilar J.C."/>
            <person name="Widiez T."/>
            <person name="Wong G.K."/>
            <person name="Wymore A."/>
            <person name="Zhang Y."/>
            <person name="Zimmer A.D."/>
            <person name="Quatrano R.S."/>
            <person name="Mayer K.F.X."/>
            <person name="Goodstein D."/>
            <person name="Casacuberta J.M."/>
            <person name="Vandepoele K."/>
            <person name="Reski R."/>
            <person name="Cuming A.C."/>
            <person name="Tuskan G.A."/>
            <person name="Maumus F."/>
            <person name="Salse J."/>
            <person name="Schmutz J."/>
            <person name="Rensing S.A."/>
        </authorList>
    </citation>
    <scope>NUCLEOTIDE SEQUENCE [LARGE SCALE GENOMIC DNA]</scope>
    <source>
        <strain evidence="3 4">cv. Gransden 2004</strain>
    </source>
</reference>
<dbReference type="EnsemblPlants" id="Pp3c20_19870V3.1">
    <property type="protein sequence ID" value="PAC:32947569.CDS.1"/>
    <property type="gene ID" value="Pp3c20_19870"/>
</dbReference>
<organism evidence="2">
    <name type="scientific">Physcomitrium patens</name>
    <name type="common">Spreading-leaved earth moss</name>
    <name type="synonym">Physcomitrella patens</name>
    <dbReference type="NCBI Taxonomy" id="3218"/>
    <lineage>
        <taxon>Eukaryota</taxon>
        <taxon>Viridiplantae</taxon>
        <taxon>Streptophyta</taxon>
        <taxon>Embryophyta</taxon>
        <taxon>Bryophyta</taxon>
        <taxon>Bryophytina</taxon>
        <taxon>Bryopsida</taxon>
        <taxon>Funariidae</taxon>
        <taxon>Funariales</taxon>
        <taxon>Funariaceae</taxon>
        <taxon>Physcomitrium</taxon>
    </lineage>
</organism>
<accession>A0A2K1IVX1</accession>
<keyword evidence="4" id="KW-1185">Reference proteome</keyword>
<dbReference type="InParanoid" id="A0A2K1IVX1"/>
<proteinExistence type="predicted"/>
<dbReference type="Gramene" id="Pp3c20_19870V3.2">
    <property type="protein sequence ID" value="PAC:32947570.CDS.1"/>
    <property type="gene ID" value="Pp3c20_19870"/>
</dbReference>
<sequence length="67" mass="7871">MSKRVALASENQATSRLRRRRLRRGSVRCRRRRRCGDRAAAASPEQDQCEYRKGQQRRGAKGKREEL</sequence>
<gene>
    <name evidence="2" type="ORF">PHYPA_025352</name>
</gene>
<evidence type="ECO:0000313" key="2">
    <source>
        <dbReference type="EMBL" id="PNR33408.1"/>
    </source>
</evidence>
<evidence type="ECO:0000256" key="1">
    <source>
        <dbReference type="SAM" id="MobiDB-lite"/>
    </source>
</evidence>
<evidence type="ECO:0000313" key="3">
    <source>
        <dbReference type="EnsemblPlants" id="PAC:32947569.CDS.1"/>
    </source>
</evidence>
<dbReference type="PaxDb" id="3218-PP1S40_235V6.1"/>
<dbReference type="Gramene" id="Pp3c20_19870V3.1">
    <property type="protein sequence ID" value="PAC:32947569.CDS.1"/>
    <property type="gene ID" value="Pp3c20_19870"/>
</dbReference>
<reference evidence="3" key="3">
    <citation type="submission" date="2020-12" db="UniProtKB">
        <authorList>
            <consortium name="EnsemblPlants"/>
        </authorList>
    </citation>
    <scope>IDENTIFICATION</scope>
</reference>
<dbReference type="EnsemblPlants" id="Pp3c20_19870V3.2">
    <property type="protein sequence ID" value="PAC:32947570.CDS.1"/>
    <property type="gene ID" value="Pp3c20_19870"/>
</dbReference>
<dbReference type="AlphaFoldDB" id="A0A2K1IVX1"/>
<protein>
    <submittedName>
        <fullName evidence="2 3">Uncharacterized protein</fullName>
    </submittedName>
</protein>
<dbReference type="Proteomes" id="UP000006727">
    <property type="component" value="Chromosome 20"/>
</dbReference>
<feature type="region of interest" description="Disordered" evidence="1">
    <location>
        <begin position="1"/>
        <end position="67"/>
    </location>
</feature>
<name>A0A2K1IVX1_PHYPA</name>
<reference evidence="2 4" key="1">
    <citation type="journal article" date="2008" name="Science">
        <title>The Physcomitrella genome reveals evolutionary insights into the conquest of land by plants.</title>
        <authorList>
            <person name="Rensing S."/>
            <person name="Lang D."/>
            <person name="Zimmer A."/>
            <person name="Terry A."/>
            <person name="Salamov A."/>
            <person name="Shapiro H."/>
            <person name="Nishiyama T."/>
            <person name="Perroud P.-F."/>
            <person name="Lindquist E."/>
            <person name="Kamisugi Y."/>
            <person name="Tanahashi T."/>
            <person name="Sakakibara K."/>
            <person name="Fujita T."/>
            <person name="Oishi K."/>
            <person name="Shin-I T."/>
            <person name="Kuroki Y."/>
            <person name="Toyoda A."/>
            <person name="Suzuki Y."/>
            <person name="Hashimoto A."/>
            <person name="Yamaguchi K."/>
            <person name="Sugano A."/>
            <person name="Kohara Y."/>
            <person name="Fujiyama A."/>
            <person name="Anterola A."/>
            <person name="Aoki S."/>
            <person name="Ashton N."/>
            <person name="Barbazuk W.B."/>
            <person name="Barker E."/>
            <person name="Bennetzen J."/>
            <person name="Bezanilla M."/>
            <person name="Blankenship R."/>
            <person name="Cho S.H."/>
            <person name="Dutcher S."/>
            <person name="Estelle M."/>
            <person name="Fawcett J.A."/>
            <person name="Gundlach H."/>
            <person name="Hanada K."/>
            <person name="Heyl A."/>
            <person name="Hicks K.A."/>
            <person name="Hugh J."/>
            <person name="Lohr M."/>
            <person name="Mayer K."/>
            <person name="Melkozernov A."/>
            <person name="Murata T."/>
            <person name="Nelson D."/>
            <person name="Pils B."/>
            <person name="Prigge M."/>
            <person name="Reiss B."/>
            <person name="Renner T."/>
            <person name="Rombauts S."/>
            <person name="Rushton P."/>
            <person name="Sanderfoot A."/>
            <person name="Schween G."/>
            <person name="Shiu S.-H."/>
            <person name="Stueber K."/>
            <person name="Theodoulou F.L."/>
            <person name="Tu H."/>
            <person name="Van de Peer Y."/>
            <person name="Verrier P.J."/>
            <person name="Waters E."/>
            <person name="Wood A."/>
            <person name="Yang L."/>
            <person name="Cove D."/>
            <person name="Cuming A."/>
            <person name="Hasebe M."/>
            <person name="Lucas S."/>
            <person name="Mishler D.B."/>
            <person name="Reski R."/>
            <person name="Grigoriev I."/>
            <person name="Quatrano R.S."/>
            <person name="Boore J.L."/>
        </authorList>
    </citation>
    <scope>NUCLEOTIDE SEQUENCE [LARGE SCALE GENOMIC DNA]</scope>
    <source>
        <strain evidence="3 4">cv. Gransden 2004</strain>
    </source>
</reference>
<feature type="compositionally biased region" description="Basic residues" evidence="1">
    <location>
        <begin position="16"/>
        <end position="35"/>
    </location>
</feature>